<organism evidence="3">
    <name type="scientific">Leptotrichia rugosa</name>
    <dbReference type="NCBI Taxonomy" id="3239302"/>
    <lineage>
        <taxon>Bacteria</taxon>
        <taxon>Fusobacteriati</taxon>
        <taxon>Fusobacteriota</taxon>
        <taxon>Fusobacteriia</taxon>
        <taxon>Fusobacteriales</taxon>
        <taxon>Leptotrichiaceae</taxon>
        <taxon>Leptotrichia</taxon>
    </lineage>
</organism>
<feature type="transmembrane region" description="Helical" evidence="2">
    <location>
        <begin position="6"/>
        <end position="25"/>
    </location>
</feature>
<dbReference type="InterPro" id="IPR007060">
    <property type="entry name" value="FtsL/DivIC"/>
</dbReference>
<dbReference type="Pfam" id="PF04977">
    <property type="entry name" value="DivIC"/>
    <property type="match status" value="1"/>
</dbReference>
<dbReference type="EMBL" id="CP165644">
    <property type="protein sequence ID" value="XDU66006.1"/>
    <property type="molecule type" value="Genomic_DNA"/>
</dbReference>
<reference evidence="3" key="1">
    <citation type="submission" date="2024-07" db="EMBL/GenBank/DDBJ databases">
        <authorList>
            <person name="Li X.-J."/>
            <person name="Wang X."/>
        </authorList>
    </citation>
    <scope>NUCLEOTIDE SEQUENCE</scope>
    <source>
        <strain evidence="3">HSP-334</strain>
    </source>
</reference>
<evidence type="ECO:0000256" key="1">
    <source>
        <dbReference type="SAM" id="Coils"/>
    </source>
</evidence>
<sequence length="87" mass="10424">MKRLIFLWNIIFGLIVAYQLYDSIIRYSGRKEIQKNIASVNKDIKKATEQKNKIIQNTNDLTDEDKFERYARDNLNFKKKGEVAYKY</sequence>
<evidence type="ECO:0000313" key="3">
    <source>
        <dbReference type="EMBL" id="XDU66006.1"/>
    </source>
</evidence>
<gene>
    <name evidence="3" type="ORF">AB8B22_06135</name>
</gene>
<keyword evidence="2" id="KW-0472">Membrane</keyword>
<evidence type="ECO:0000256" key="2">
    <source>
        <dbReference type="SAM" id="Phobius"/>
    </source>
</evidence>
<feature type="coiled-coil region" evidence="1">
    <location>
        <begin position="30"/>
        <end position="64"/>
    </location>
</feature>
<keyword evidence="2" id="KW-1133">Transmembrane helix</keyword>
<keyword evidence="1" id="KW-0175">Coiled coil</keyword>
<name>A0AB39VDP4_9FUSO</name>
<accession>A0AB39VDP4</accession>
<keyword evidence="2" id="KW-0812">Transmembrane</keyword>
<dbReference type="AlphaFoldDB" id="A0AB39VDP4"/>
<proteinExistence type="predicted"/>
<protein>
    <submittedName>
        <fullName evidence="3">Septum formation initiator family protein</fullName>
    </submittedName>
</protein>
<dbReference type="KEGG" id="lrug:AB8B22_06135"/>
<dbReference type="RefSeq" id="WP_094080300.1">
    <property type="nucleotide sequence ID" value="NZ_CP165644.1"/>
</dbReference>